<dbReference type="SMART" id="SM00312">
    <property type="entry name" value="PX"/>
    <property type="match status" value="1"/>
</dbReference>
<reference evidence="6" key="1">
    <citation type="submission" date="2025-08" db="UniProtKB">
        <authorList>
            <consortium name="Ensembl"/>
        </authorList>
    </citation>
    <scope>IDENTIFICATION</scope>
</reference>
<keyword evidence="7" id="KW-1185">Reference proteome</keyword>
<dbReference type="FunFam" id="2.30.30.40:FF:000219">
    <property type="entry name" value="NADPH oxidase organizer 1"/>
    <property type="match status" value="1"/>
</dbReference>
<dbReference type="SUPFAM" id="SSF64268">
    <property type="entry name" value="PX domain"/>
    <property type="match status" value="1"/>
</dbReference>
<feature type="region of interest" description="Disordered" evidence="3">
    <location>
        <begin position="352"/>
        <end position="557"/>
    </location>
</feature>
<feature type="compositionally biased region" description="Pro residues" evidence="3">
    <location>
        <begin position="401"/>
        <end position="443"/>
    </location>
</feature>
<sequence length="582" mass="64657">MSSQRYPISIRLTGVMEKDKKKMYITSVLWSDEEEIVIYRTVEDFKKMHKQIKKAFPGLKKSERIVPKFKVTKKAKAGQKNGTSKSLNYLKPLQRYCNELLSCDPKVNQSVHLIQFLHPKNEELQAEYSKNGVIIMPPETQAQQEQIYSQGGNVTQPFSTETYRCVAPYETKDTKNKPFKVALNEKVDVLIKDKAGWWLVENDDKCLAWFPAPYLERTDDEPEEDNIDGLPERGLFYTVTKSYKSTKDDEITVSIGASVEVLQKSENGWWLIRYQGKAGYIPSMYLKPPSYGHVGGGHHGHNSPIILSPSNLTVQPQSITRSQDNLQEMNTARPAASNLLRPLTRQLSRSAEVLNRPASTVPASKPPPISLPKTRPIPPPKRAPSPNPGHTSPPNTQRAPSPNPGYPPPPNTQRAPSPNPGYPPPPNTQRAPSPKPGYAPPPNASYVPTPIIMVKNDSESDVPSSQTGDSETEFTSDSDFSSDEFSLSSASMIDTLSMSTDDYRIRQSRTPPPPSRHTLSPQSANGGRMTPAISDPNIFKSVSAPKVPPRPQTNEILSRCTTITRKNANRAASPTQTPIQTR</sequence>
<evidence type="ECO:0000256" key="2">
    <source>
        <dbReference type="PROSITE-ProRule" id="PRU00192"/>
    </source>
</evidence>
<dbReference type="CTD" id="572245"/>
<dbReference type="Gene3D" id="3.30.1520.10">
    <property type="entry name" value="Phox-like domain"/>
    <property type="match status" value="1"/>
</dbReference>
<dbReference type="RefSeq" id="XP_019737083.1">
    <property type="nucleotide sequence ID" value="XM_019881524.1"/>
</dbReference>
<evidence type="ECO:0000259" key="4">
    <source>
        <dbReference type="PROSITE" id="PS50002"/>
    </source>
</evidence>
<dbReference type="GO" id="GO:0035091">
    <property type="term" value="F:phosphatidylinositol binding"/>
    <property type="evidence" value="ECO:0007669"/>
    <property type="project" value="InterPro"/>
</dbReference>
<feature type="domain" description="SH3" evidence="4">
    <location>
        <begin position="158"/>
        <end position="220"/>
    </location>
</feature>
<feature type="compositionally biased region" description="Polar residues" evidence="3">
    <location>
        <begin position="389"/>
        <end position="399"/>
    </location>
</feature>
<feature type="domain" description="SH3" evidence="4">
    <location>
        <begin position="232"/>
        <end position="291"/>
    </location>
</feature>
<feature type="region of interest" description="Disordered" evidence="3">
    <location>
        <begin position="563"/>
        <end position="582"/>
    </location>
</feature>
<feature type="compositionally biased region" description="Pro residues" evidence="3">
    <location>
        <begin position="364"/>
        <end position="387"/>
    </location>
</feature>
<proteinExistence type="predicted"/>
<keyword evidence="1 2" id="KW-0728">SH3 domain</keyword>
<reference evidence="6" key="2">
    <citation type="submission" date="2025-09" db="UniProtKB">
        <authorList>
            <consortium name="Ensembl"/>
        </authorList>
    </citation>
    <scope>IDENTIFICATION</scope>
</reference>
<organism evidence="6 7">
    <name type="scientific">Hippocampus comes</name>
    <name type="common">Tiger tail seahorse</name>
    <dbReference type="NCBI Taxonomy" id="109280"/>
    <lineage>
        <taxon>Eukaryota</taxon>
        <taxon>Metazoa</taxon>
        <taxon>Chordata</taxon>
        <taxon>Craniata</taxon>
        <taxon>Vertebrata</taxon>
        <taxon>Euteleostomi</taxon>
        <taxon>Actinopterygii</taxon>
        <taxon>Neopterygii</taxon>
        <taxon>Teleostei</taxon>
        <taxon>Neoteleostei</taxon>
        <taxon>Acanthomorphata</taxon>
        <taxon>Syngnathiaria</taxon>
        <taxon>Syngnathiformes</taxon>
        <taxon>Syngnathoidei</taxon>
        <taxon>Syngnathidae</taxon>
        <taxon>Hippocampus</taxon>
    </lineage>
</organism>
<evidence type="ECO:0000256" key="3">
    <source>
        <dbReference type="SAM" id="MobiDB-lite"/>
    </source>
</evidence>
<dbReference type="InterPro" id="IPR001452">
    <property type="entry name" value="SH3_domain"/>
</dbReference>
<dbReference type="PANTHER" id="PTHR15706:SF10">
    <property type="entry name" value="NADPH OXIDASE ORGANIZER 1"/>
    <property type="match status" value="1"/>
</dbReference>
<protein>
    <submittedName>
        <fullName evidence="6">NADPH oxidase organizer 1a</fullName>
    </submittedName>
</protein>
<dbReference type="Gene3D" id="2.30.30.40">
    <property type="entry name" value="SH3 Domains"/>
    <property type="match status" value="2"/>
</dbReference>
<dbReference type="CDD" id="cd12024">
    <property type="entry name" value="SH3_NoxO1_2"/>
    <property type="match status" value="1"/>
</dbReference>
<dbReference type="KEGG" id="hcq:109522754"/>
<dbReference type="InterPro" id="IPR051228">
    <property type="entry name" value="NADPH_Oxidase/PX-Domain"/>
</dbReference>
<dbReference type="Proteomes" id="UP000264820">
    <property type="component" value="Unplaced"/>
</dbReference>
<dbReference type="InterPro" id="IPR036028">
    <property type="entry name" value="SH3-like_dom_sf"/>
</dbReference>
<dbReference type="GO" id="GO:0005737">
    <property type="term" value="C:cytoplasm"/>
    <property type="evidence" value="ECO:0007669"/>
    <property type="project" value="TreeGrafter"/>
</dbReference>
<dbReference type="PROSITE" id="PS50002">
    <property type="entry name" value="SH3"/>
    <property type="match status" value="2"/>
</dbReference>
<dbReference type="OrthoDB" id="10255964at2759"/>
<evidence type="ECO:0000259" key="5">
    <source>
        <dbReference type="PROSITE" id="PS50195"/>
    </source>
</evidence>
<dbReference type="STRING" id="109280.ENSHCOP00000026085"/>
<dbReference type="OMA" id="EACCISP"/>
<feature type="compositionally biased region" description="Acidic residues" evidence="3">
    <location>
        <begin position="470"/>
        <end position="482"/>
    </location>
</feature>
<evidence type="ECO:0000313" key="7">
    <source>
        <dbReference type="Proteomes" id="UP000264820"/>
    </source>
</evidence>
<dbReference type="InterPro" id="IPR035758">
    <property type="entry name" value="NoxO1_SH3_2"/>
</dbReference>
<dbReference type="InterPro" id="IPR001683">
    <property type="entry name" value="PX_dom"/>
</dbReference>
<dbReference type="Pfam" id="PF00787">
    <property type="entry name" value="PX"/>
    <property type="match status" value="1"/>
</dbReference>
<dbReference type="SMART" id="SM00326">
    <property type="entry name" value="SH3"/>
    <property type="match status" value="2"/>
</dbReference>
<dbReference type="GeneTree" id="ENSGT00940000158812"/>
<dbReference type="GeneID" id="109522754"/>
<dbReference type="AlphaFoldDB" id="A0A3Q2Z305"/>
<dbReference type="InterPro" id="IPR036871">
    <property type="entry name" value="PX_dom_sf"/>
</dbReference>
<dbReference type="SUPFAM" id="SSF50044">
    <property type="entry name" value="SH3-domain"/>
    <property type="match status" value="2"/>
</dbReference>
<evidence type="ECO:0000313" key="6">
    <source>
        <dbReference type="Ensembl" id="ENSHCOP00000026085.1"/>
    </source>
</evidence>
<evidence type="ECO:0000256" key="1">
    <source>
        <dbReference type="ARBA" id="ARBA00022443"/>
    </source>
</evidence>
<dbReference type="PANTHER" id="PTHR15706">
    <property type="entry name" value="SH3 MULTIPLE DOMAIN"/>
    <property type="match status" value="1"/>
</dbReference>
<dbReference type="Ensembl" id="ENSHCOT00000027347.1">
    <property type="protein sequence ID" value="ENSHCOP00000026085.1"/>
    <property type="gene ID" value="ENSHCOG00000016694.1"/>
</dbReference>
<accession>A0A3Q2Z305</accession>
<dbReference type="GO" id="GO:0016176">
    <property type="term" value="F:superoxide-generating NADPH oxidase activator activity"/>
    <property type="evidence" value="ECO:0007669"/>
    <property type="project" value="TreeGrafter"/>
</dbReference>
<dbReference type="FunFam" id="2.30.30.40:FF:000233">
    <property type="entry name" value="NADPH oxidase organizer 1"/>
    <property type="match status" value="1"/>
</dbReference>
<dbReference type="GO" id="GO:0042554">
    <property type="term" value="P:superoxide anion generation"/>
    <property type="evidence" value="ECO:0007669"/>
    <property type="project" value="TreeGrafter"/>
</dbReference>
<name>A0A3Q2Z305_HIPCM</name>
<dbReference type="Pfam" id="PF00018">
    <property type="entry name" value="SH3_1"/>
    <property type="match status" value="1"/>
</dbReference>
<feature type="domain" description="PX" evidence="5">
    <location>
        <begin position="1"/>
        <end position="124"/>
    </location>
</feature>
<dbReference type="PROSITE" id="PS50195">
    <property type="entry name" value="PX"/>
    <property type="match status" value="1"/>
</dbReference>